<keyword evidence="1" id="KW-1133">Transmembrane helix</keyword>
<name>A0A344LFF9_9PSEU</name>
<gene>
    <name evidence="2" type="ORF">A4R43_33665</name>
</gene>
<feature type="transmembrane region" description="Helical" evidence="1">
    <location>
        <begin position="43"/>
        <end position="64"/>
    </location>
</feature>
<dbReference type="KEGG" id="aab:A4R43_33665"/>
<dbReference type="AlphaFoldDB" id="A0A344LFF9"/>
<reference evidence="2 3" key="1">
    <citation type="submission" date="2016-04" db="EMBL/GenBank/DDBJ databases">
        <title>Complete genome sequence and analysis of deep-sea sediment isolate, Amycolatopsis sp. WP1.</title>
        <authorList>
            <person name="Wang H."/>
            <person name="Chen S."/>
            <person name="Wu Q."/>
        </authorList>
    </citation>
    <scope>NUCLEOTIDE SEQUENCE [LARGE SCALE GENOMIC DNA]</scope>
    <source>
        <strain evidence="2 3">WP1</strain>
    </source>
</reference>
<dbReference type="EMBL" id="CP015163">
    <property type="protein sequence ID" value="AXB46783.1"/>
    <property type="molecule type" value="Genomic_DNA"/>
</dbReference>
<keyword evidence="3" id="KW-1185">Reference proteome</keyword>
<feature type="transmembrane region" description="Helical" evidence="1">
    <location>
        <begin position="20"/>
        <end position="37"/>
    </location>
</feature>
<dbReference type="Proteomes" id="UP000250434">
    <property type="component" value="Chromosome"/>
</dbReference>
<protein>
    <submittedName>
        <fullName evidence="2">Uncharacterized protein</fullName>
    </submittedName>
</protein>
<sequence>MKHFEILLGTKLASTPGVQLAIDLSGLALAVAVLLVAGVTNPWAWILLPGGLLVAAIVRTAIVARRNTP</sequence>
<evidence type="ECO:0000256" key="1">
    <source>
        <dbReference type="SAM" id="Phobius"/>
    </source>
</evidence>
<organism evidence="2 3">
    <name type="scientific">Amycolatopsis albispora</name>
    <dbReference type="NCBI Taxonomy" id="1804986"/>
    <lineage>
        <taxon>Bacteria</taxon>
        <taxon>Bacillati</taxon>
        <taxon>Actinomycetota</taxon>
        <taxon>Actinomycetes</taxon>
        <taxon>Pseudonocardiales</taxon>
        <taxon>Pseudonocardiaceae</taxon>
        <taxon>Amycolatopsis</taxon>
    </lineage>
</organism>
<keyword evidence="1" id="KW-0472">Membrane</keyword>
<evidence type="ECO:0000313" key="2">
    <source>
        <dbReference type="EMBL" id="AXB46783.1"/>
    </source>
</evidence>
<keyword evidence="1" id="KW-0812">Transmembrane</keyword>
<dbReference type="RefSeq" id="WP_113695852.1">
    <property type="nucleotide sequence ID" value="NZ_CP015163.1"/>
</dbReference>
<accession>A0A344LFF9</accession>
<evidence type="ECO:0000313" key="3">
    <source>
        <dbReference type="Proteomes" id="UP000250434"/>
    </source>
</evidence>
<proteinExistence type="predicted"/>